<accession>A0A7I4YCF3</accession>
<protein>
    <submittedName>
        <fullName evidence="4">Apple domain-containing protein</fullName>
    </submittedName>
</protein>
<feature type="signal peptide" evidence="2">
    <location>
        <begin position="1"/>
        <end position="22"/>
    </location>
</feature>
<feature type="chain" id="PRO_5029659738" evidence="2">
    <location>
        <begin position="23"/>
        <end position="264"/>
    </location>
</feature>
<keyword evidence="3" id="KW-1185">Reference proteome</keyword>
<evidence type="ECO:0000256" key="2">
    <source>
        <dbReference type="SAM" id="SignalP"/>
    </source>
</evidence>
<sequence>MFLEREALVFLVGVAVSTKADSVIIWNGCKDDGKPCSIAMKTLAGRDEHDCRVFSSAGRTCSTKQDQGMDEESDIAVTTIYNKDGDVILKWHGSTVFFETQSLPPTIAYHHIVPEEEWDLQPIFWKRRKRQVKKFRGKLVTCNCTVKGEKIMGKRNESKQRQNTKAAQHQPSHDGKKSSRAGCINGFRARYGVSSRSLTIGHIIKRITTESPSQCAHMCENEFVTQIDCVAIAFSDRKTPNCILLSSLPKRTIKATDYMIYTKC</sequence>
<feature type="region of interest" description="Disordered" evidence="1">
    <location>
        <begin position="153"/>
        <end position="181"/>
    </location>
</feature>
<evidence type="ECO:0000313" key="4">
    <source>
        <dbReference type="WBParaSite" id="HCON_00072800-00001"/>
    </source>
</evidence>
<organism evidence="3 4">
    <name type="scientific">Haemonchus contortus</name>
    <name type="common">Barber pole worm</name>
    <dbReference type="NCBI Taxonomy" id="6289"/>
    <lineage>
        <taxon>Eukaryota</taxon>
        <taxon>Metazoa</taxon>
        <taxon>Ecdysozoa</taxon>
        <taxon>Nematoda</taxon>
        <taxon>Chromadorea</taxon>
        <taxon>Rhabditida</taxon>
        <taxon>Rhabditina</taxon>
        <taxon>Rhabditomorpha</taxon>
        <taxon>Strongyloidea</taxon>
        <taxon>Trichostrongylidae</taxon>
        <taxon>Haemonchus</taxon>
    </lineage>
</organism>
<feature type="compositionally biased region" description="Polar residues" evidence="1">
    <location>
        <begin position="161"/>
        <end position="170"/>
    </location>
</feature>
<dbReference type="OrthoDB" id="5873125at2759"/>
<dbReference type="Proteomes" id="UP000025227">
    <property type="component" value="Unplaced"/>
</dbReference>
<dbReference type="AlphaFoldDB" id="A0A7I4YCF3"/>
<dbReference type="WBParaSite" id="HCON_00072800-00001">
    <property type="protein sequence ID" value="HCON_00072800-00001"/>
    <property type="gene ID" value="HCON_00072800"/>
</dbReference>
<reference evidence="4" key="1">
    <citation type="submission" date="2020-12" db="UniProtKB">
        <authorList>
            <consortium name="WormBaseParasite"/>
        </authorList>
    </citation>
    <scope>IDENTIFICATION</scope>
    <source>
        <strain evidence="4">MHco3</strain>
    </source>
</reference>
<evidence type="ECO:0000313" key="3">
    <source>
        <dbReference type="Proteomes" id="UP000025227"/>
    </source>
</evidence>
<evidence type="ECO:0000256" key="1">
    <source>
        <dbReference type="SAM" id="MobiDB-lite"/>
    </source>
</evidence>
<name>A0A7I4YCF3_HAECO</name>
<proteinExistence type="predicted"/>
<keyword evidence="2" id="KW-0732">Signal</keyword>